<keyword evidence="6 15" id="KW-0328">Glycosyltransferase</keyword>
<evidence type="ECO:0000256" key="3">
    <source>
        <dbReference type="ARBA" id="ARBA00004840"/>
    </source>
</evidence>
<accession>A0A914VS25</accession>
<evidence type="ECO:0000256" key="2">
    <source>
        <dbReference type="ARBA" id="ARBA00004323"/>
    </source>
</evidence>
<keyword evidence="16" id="KW-1185">Reference proteome</keyword>
<dbReference type="GO" id="GO:0006493">
    <property type="term" value="P:protein O-linked glycosylation"/>
    <property type="evidence" value="ECO:0007669"/>
    <property type="project" value="TreeGrafter"/>
</dbReference>
<dbReference type="GO" id="GO:0006024">
    <property type="term" value="P:glycosaminoglycan biosynthetic process"/>
    <property type="evidence" value="ECO:0007669"/>
    <property type="project" value="UniProtKB-ARBA"/>
</dbReference>
<evidence type="ECO:0000313" key="16">
    <source>
        <dbReference type="Proteomes" id="UP000887566"/>
    </source>
</evidence>
<evidence type="ECO:0000256" key="12">
    <source>
        <dbReference type="ARBA" id="ARBA00023136"/>
    </source>
</evidence>
<dbReference type="Gene3D" id="3.90.550.50">
    <property type="match status" value="1"/>
</dbReference>
<keyword evidence="9 15" id="KW-0735">Signal-anchor</keyword>
<evidence type="ECO:0000256" key="11">
    <source>
        <dbReference type="ARBA" id="ARBA00023034"/>
    </source>
</evidence>
<evidence type="ECO:0000256" key="4">
    <source>
        <dbReference type="ARBA" id="ARBA00005093"/>
    </source>
</evidence>
<feature type="transmembrane region" description="Helical" evidence="15">
    <location>
        <begin position="12"/>
        <end position="33"/>
    </location>
</feature>
<evidence type="ECO:0000256" key="5">
    <source>
        <dbReference type="ARBA" id="ARBA00008661"/>
    </source>
</evidence>
<comment type="pathway">
    <text evidence="3">Glycan metabolism; chondroitin sulfate biosynthesis.</text>
</comment>
<dbReference type="AlphaFoldDB" id="A0A914VS25"/>
<organism evidence="16 17">
    <name type="scientific">Plectus sambesii</name>
    <dbReference type="NCBI Taxonomy" id="2011161"/>
    <lineage>
        <taxon>Eukaryota</taxon>
        <taxon>Metazoa</taxon>
        <taxon>Ecdysozoa</taxon>
        <taxon>Nematoda</taxon>
        <taxon>Chromadorea</taxon>
        <taxon>Plectida</taxon>
        <taxon>Plectina</taxon>
        <taxon>Plectoidea</taxon>
        <taxon>Plectidae</taxon>
        <taxon>Plectus</taxon>
    </lineage>
</organism>
<evidence type="ECO:0000256" key="6">
    <source>
        <dbReference type="ARBA" id="ARBA00022676"/>
    </source>
</evidence>
<dbReference type="GO" id="GO:0000139">
    <property type="term" value="C:Golgi membrane"/>
    <property type="evidence" value="ECO:0007669"/>
    <property type="project" value="UniProtKB-SubCell"/>
</dbReference>
<reference evidence="17" key="1">
    <citation type="submission" date="2022-11" db="UniProtKB">
        <authorList>
            <consortium name="WormBaseParasite"/>
        </authorList>
    </citation>
    <scope>IDENTIFICATION</scope>
</reference>
<comment type="cofactor">
    <cofactor evidence="1">
        <name>Mn(2+)</name>
        <dbReference type="ChEBI" id="CHEBI:29035"/>
    </cofactor>
</comment>
<dbReference type="EC" id="2.4.1.-" evidence="15"/>
<protein>
    <recommendedName>
        <fullName evidence="15">Hexosyltransferase</fullName>
        <ecNumber evidence="15">2.4.1.-</ecNumber>
    </recommendedName>
</protein>
<keyword evidence="12 15" id="KW-0472">Membrane</keyword>
<proteinExistence type="inferred from homology"/>
<evidence type="ECO:0000256" key="10">
    <source>
        <dbReference type="ARBA" id="ARBA00022989"/>
    </source>
</evidence>
<evidence type="ECO:0000256" key="9">
    <source>
        <dbReference type="ARBA" id="ARBA00022968"/>
    </source>
</evidence>
<keyword evidence="13" id="KW-0325">Glycoprotein</keyword>
<dbReference type="InterPro" id="IPR002659">
    <property type="entry name" value="Glyco_trans_31"/>
</dbReference>
<keyword evidence="7" id="KW-0808">Transferase</keyword>
<evidence type="ECO:0000256" key="8">
    <source>
        <dbReference type="ARBA" id="ARBA00022692"/>
    </source>
</evidence>
<dbReference type="Pfam" id="PF01762">
    <property type="entry name" value="Galactosyl_T"/>
    <property type="match status" value="1"/>
</dbReference>
<evidence type="ECO:0000256" key="13">
    <source>
        <dbReference type="ARBA" id="ARBA00023180"/>
    </source>
</evidence>
<name>A0A914VS25_9BILA</name>
<dbReference type="FunFam" id="3.90.550.50:FF:000018">
    <property type="entry name" value="Hexosyltransferase"/>
    <property type="match status" value="1"/>
</dbReference>
<keyword evidence="8 15" id="KW-0812">Transmembrane</keyword>
<dbReference type="GO" id="GO:0047220">
    <property type="term" value="F:galactosylxylosylprotein 3-beta-galactosyltransferase activity"/>
    <property type="evidence" value="ECO:0007669"/>
    <property type="project" value="UniProtKB-ARBA"/>
</dbReference>
<dbReference type="PANTHER" id="PTHR11214:SF3">
    <property type="entry name" value="BETA-1,3-GALACTOSYLTRANSFERASE 6"/>
    <property type="match status" value="1"/>
</dbReference>
<dbReference type="Proteomes" id="UP000887566">
    <property type="component" value="Unplaced"/>
</dbReference>
<evidence type="ECO:0000256" key="15">
    <source>
        <dbReference type="RuleBase" id="RU363063"/>
    </source>
</evidence>
<evidence type="ECO:0000256" key="7">
    <source>
        <dbReference type="ARBA" id="ARBA00022679"/>
    </source>
</evidence>
<sequence>MARIWRRLRPRGVCAYVVCMGGLCSLCTLIVILRCSCDGQSSLLAQSLASHNNALLSPLSPVAVQLPSTYLVVLIMTRPTDASLRRTIRKTWLKLSSKGPEIVRHYFPIGTKNMNADVLLTLKQEQETFGDDLLLMDTVEEGYGNLAPKTLASFVAAHRRLAFKFALKVDDDSFVRLGALLKSLKDIEHPRLYWGFLDGRARPRRKGKWREQEWMLCDRYLPYQLGGGYLLAWALVDYLARNADLLKMYRSEDVAVGAWLAGLDIRYVHDPRFDTEYMSRGCSNQYLITHKQEESTMLAMFENLKASGNLCASEFRTRGSYVYDWSAPPSQCCIRSNDSRIP</sequence>
<keyword evidence="14" id="KW-0464">Manganese</keyword>
<dbReference type="PANTHER" id="PTHR11214">
    <property type="entry name" value="BETA-1,3-N-ACETYLGLUCOSAMINYLTRANSFERASE"/>
    <property type="match status" value="1"/>
</dbReference>
<evidence type="ECO:0000313" key="17">
    <source>
        <dbReference type="WBParaSite" id="PSAMB.scaffold2368size23590.g17465.t1"/>
    </source>
</evidence>
<evidence type="ECO:0000256" key="14">
    <source>
        <dbReference type="ARBA" id="ARBA00023211"/>
    </source>
</evidence>
<comment type="subcellular location">
    <subcellularLocation>
        <location evidence="2 15">Golgi apparatus membrane</location>
        <topology evidence="2 15">Single-pass type II membrane protein</topology>
    </subcellularLocation>
</comment>
<dbReference type="WBParaSite" id="PSAMB.scaffold2368size23590.g17465.t1">
    <property type="protein sequence ID" value="PSAMB.scaffold2368size23590.g17465.t1"/>
    <property type="gene ID" value="PSAMB.scaffold2368size23590.g17465"/>
</dbReference>
<comment type="pathway">
    <text evidence="4">Glycan metabolism; heparan sulfate biosynthesis.</text>
</comment>
<comment type="similarity">
    <text evidence="5 15">Belongs to the glycosyltransferase 31 family.</text>
</comment>
<evidence type="ECO:0000256" key="1">
    <source>
        <dbReference type="ARBA" id="ARBA00001936"/>
    </source>
</evidence>
<keyword evidence="11 15" id="KW-0333">Golgi apparatus</keyword>
<keyword evidence="10 15" id="KW-1133">Transmembrane helix</keyword>